<gene>
    <name evidence="1" type="ORF">Zmor_024381</name>
</gene>
<name>A0AA38I258_9CUCU</name>
<keyword evidence="2" id="KW-1185">Reference proteome</keyword>
<comment type="caution">
    <text evidence="1">The sequence shown here is derived from an EMBL/GenBank/DDBJ whole genome shotgun (WGS) entry which is preliminary data.</text>
</comment>
<reference evidence="1" key="1">
    <citation type="journal article" date="2023" name="G3 (Bethesda)">
        <title>Whole genome assemblies of Zophobas morio and Tenebrio molitor.</title>
        <authorList>
            <person name="Kaur S."/>
            <person name="Stinson S.A."/>
            <person name="diCenzo G.C."/>
        </authorList>
    </citation>
    <scope>NUCLEOTIDE SEQUENCE</scope>
    <source>
        <strain evidence="1">QUZm001</strain>
    </source>
</reference>
<dbReference type="EMBL" id="JALNTZ010000007">
    <property type="protein sequence ID" value="KAJ3646811.1"/>
    <property type="molecule type" value="Genomic_DNA"/>
</dbReference>
<sequence length="84" mass="10217">MRVANLDDKDFIEIDYDENKLNYRDLIETCCEELGVDKIDIEKIRKLPDVTIRRDEDVQRFNKLEHLEVVIVPSRMQRQYNYQL</sequence>
<evidence type="ECO:0008006" key="3">
    <source>
        <dbReference type="Google" id="ProtNLM"/>
    </source>
</evidence>
<accession>A0AA38I258</accession>
<protein>
    <recommendedName>
        <fullName evidence="3">Ankyrin repeat domain-containing protein 40</fullName>
    </recommendedName>
</protein>
<evidence type="ECO:0000313" key="1">
    <source>
        <dbReference type="EMBL" id="KAJ3646811.1"/>
    </source>
</evidence>
<evidence type="ECO:0000313" key="2">
    <source>
        <dbReference type="Proteomes" id="UP001168821"/>
    </source>
</evidence>
<proteinExistence type="predicted"/>
<dbReference type="Proteomes" id="UP001168821">
    <property type="component" value="Unassembled WGS sequence"/>
</dbReference>
<dbReference type="PANTHER" id="PTHR24192">
    <property type="entry name" value="ANKYRIN REPEAT DOMAIN 40"/>
    <property type="match status" value="1"/>
</dbReference>
<dbReference type="PANTHER" id="PTHR24192:SF3">
    <property type="entry name" value="ANKYRIN REPEAT DOMAIN 40"/>
    <property type="match status" value="1"/>
</dbReference>
<organism evidence="1 2">
    <name type="scientific">Zophobas morio</name>
    <dbReference type="NCBI Taxonomy" id="2755281"/>
    <lineage>
        <taxon>Eukaryota</taxon>
        <taxon>Metazoa</taxon>
        <taxon>Ecdysozoa</taxon>
        <taxon>Arthropoda</taxon>
        <taxon>Hexapoda</taxon>
        <taxon>Insecta</taxon>
        <taxon>Pterygota</taxon>
        <taxon>Neoptera</taxon>
        <taxon>Endopterygota</taxon>
        <taxon>Coleoptera</taxon>
        <taxon>Polyphaga</taxon>
        <taxon>Cucujiformia</taxon>
        <taxon>Tenebrionidae</taxon>
        <taxon>Zophobas</taxon>
    </lineage>
</organism>
<dbReference type="AlphaFoldDB" id="A0AA38I258"/>
<dbReference type="InterPro" id="IPR039195">
    <property type="entry name" value="ANKRD40"/>
</dbReference>